<comment type="caution">
    <text evidence="2">The sequence shown here is derived from an EMBL/GenBank/DDBJ whole genome shotgun (WGS) entry which is preliminary data.</text>
</comment>
<reference evidence="2" key="1">
    <citation type="submission" date="2023-06" db="EMBL/GenBank/DDBJ databases">
        <authorList>
            <consortium name="Lawrence Berkeley National Laboratory"/>
            <person name="Ahrendt S."/>
            <person name="Sahu N."/>
            <person name="Indic B."/>
            <person name="Wong-Bajracharya J."/>
            <person name="Merenyi Z."/>
            <person name="Ke H.-M."/>
            <person name="Monk M."/>
            <person name="Kocsube S."/>
            <person name="Drula E."/>
            <person name="Lipzen A."/>
            <person name="Balint B."/>
            <person name="Henrissat B."/>
            <person name="Andreopoulos B."/>
            <person name="Martin F.M."/>
            <person name="Harder C.B."/>
            <person name="Rigling D."/>
            <person name="Ford K.L."/>
            <person name="Foster G.D."/>
            <person name="Pangilinan J."/>
            <person name="Papanicolaou A."/>
            <person name="Barry K."/>
            <person name="LaButti K."/>
            <person name="Viragh M."/>
            <person name="Koriabine M."/>
            <person name="Yan M."/>
            <person name="Riley R."/>
            <person name="Champramary S."/>
            <person name="Plett K.L."/>
            <person name="Tsai I.J."/>
            <person name="Slot J."/>
            <person name="Sipos G."/>
            <person name="Plett J."/>
            <person name="Nagy L.G."/>
            <person name="Grigoriev I.V."/>
        </authorList>
    </citation>
    <scope>NUCLEOTIDE SEQUENCE</scope>
    <source>
        <strain evidence="2">HWK02</strain>
    </source>
</reference>
<organism evidence="2 3">
    <name type="scientific">Armillaria luteobubalina</name>
    <dbReference type="NCBI Taxonomy" id="153913"/>
    <lineage>
        <taxon>Eukaryota</taxon>
        <taxon>Fungi</taxon>
        <taxon>Dikarya</taxon>
        <taxon>Basidiomycota</taxon>
        <taxon>Agaricomycotina</taxon>
        <taxon>Agaricomycetes</taxon>
        <taxon>Agaricomycetidae</taxon>
        <taxon>Agaricales</taxon>
        <taxon>Marasmiineae</taxon>
        <taxon>Physalacriaceae</taxon>
        <taxon>Armillaria</taxon>
    </lineage>
</organism>
<dbReference type="InterPro" id="IPR037401">
    <property type="entry name" value="SnoaL-like"/>
</dbReference>
<feature type="domain" description="SnoaL-like" evidence="1">
    <location>
        <begin position="36"/>
        <end position="174"/>
    </location>
</feature>
<name>A0AA39QDL3_9AGAR</name>
<accession>A0AA39QDL3</accession>
<dbReference type="Pfam" id="PF13577">
    <property type="entry name" value="SnoaL_4"/>
    <property type="match status" value="1"/>
</dbReference>
<dbReference type="EMBL" id="JAUEPU010000009">
    <property type="protein sequence ID" value="KAK0499568.1"/>
    <property type="molecule type" value="Genomic_DNA"/>
</dbReference>
<gene>
    <name evidence="2" type="ORF">EDD18DRAFT_1151728</name>
</gene>
<sequence length="193" mass="21823">MTHPCYRFTYIQDGNPVLSTTVAAMPSTTSYSAIDYLLDKANIHDTVTKLMLYVDLLRWDDLEKEVFTDDIHVDYTSLFGGEAVNVKSKDQIGAWKSLFERIEKSQHLLTSLIIDLPQPGSVPPPKKVQIYANYLVTLVLKDSEQKLVQNGGRYLLEVSRITPSDGGNPWRISSAKADVVYFTSNKEFYDHAN</sequence>
<proteinExistence type="predicted"/>
<dbReference type="InterPro" id="IPR032710">
    <property type="entry name" value="NTF2-like_dom_sf"/>
</dbReference>
<dbReference type="Gene3D" id="3.10.450.50">
    <property type="match status" value="1"/>
</dbReference>
<evidence type="ECO:0000313" key="3">
    <source>
        <dbReference type="Proteomes" id="UP001175228"/>
    </source>
</evidence>
<evidence type="ECO:0000313" key="2">
    <source>
        <dbReference type="EMBL" id="KAK0499568.1"/>
    </source>
</evidence>
<protein>
    <submittedName>
        <fullName evidence="2">SnoaL-like domain-containing protein</fullName>
    </submittedName>
</protein>
<dbReference type="AlphaFoldDB" id="A0AA39QDL3"/>
<dbReference type="SUPFAM" id="SSF54427">
    <property type="entry name" value="NTF2-like"/>
    <property type="match status" value="1"/>
</dbReference>
<keyword evidence="3" id="KW-1185">Reference proteome</keyword>
<evidence type="ECO:0000259" key="1">
    <source>
        <dbReference type="Pfam" id="PF13577"/>
    </source>
</evidence>
<dbReference type="Proteomes" id="UP001175228">
    <property type="component" value="Unassembled WGS sequence"/>
</dbReference>